<sequence>MPPPSFQQHGDDTNIRQAIYGVQIAKNNSSITKKLEDSRIFWEAGTNSFQILVGCPPQHGVLPIIGNLPFLDHDLHAYFACLANTYGPIFKLCLGKKLVVVITSPSLAKQVLKDHNKTFANCGIPAVAKTITYGGWTSPLRLMGLSGA</sequence>
<dbReference type="Gene3D" id="1.10.630.10">
    <property type="entry name" value="Cytochrome P450"/>
    <property type="match status" value="1"/>
</dbReference>
<dbReference type="Proteomes" id="UP001419268">
    <property type="component" value="Unassembled WGS sequence"/>
</dbReference>
<dbReference type="GO" id="GO:0004497">
    <property type="term" value="F:monooxygenase activity"/>
    <property type="evidence" value="ECO:0007669"/>
    <property type="project" value="InterPro"/>
</dbReference>
<dbReference type="Pfam" id="PF00067">
    <property type="entry name" value="p450"/>
    <property type="match status" value="1"/>
</dbReference>
<dbReference type="EMBL" id="JBBNAG010000003">
    <property type="protein sequence ID" value="KAK9147945.1"/>
    <property type="molecule type" value="Genomic_DNA"/>
</dbReference>
<dbReference type="InterPro" id="IPR001128">
    <property type="entry name" value="Cyt_P450"/>
</dbReference>
<dbReference type="GO" id="GO:0020037">
    <property type="term" value="F:heme binding"/>
    <property type="evidence" value="ECO:0007669"/>
    <property type="project" value="InterPro"/>
</dbReference>
<keyword evidence="2" id="KW-1185">Reference proteome</keyword>
<gene>
    <name evidence="1" type="ORF">Scep_006702</name>
</gene>
<dbReference type="SUPFAM" id="SSF48264">
    <property type="entry name" value="Cytochrome P450"/>
    <property type="match status" value="1"/>
</dbReference>
<evidence type="ECO:0000313" key="1">
    <source>
        <dbReference type="EMBL" id="KAK9147945.1"/>
    </source>
</evidence>
<dbReference type="GO" id="GO:0016705">
    <property type="term" value="F:oxidoreductase activity, acting on paired donors, with incorporation or reduction of molecular oxygen"/>
    <property type="evidence" value="ECO:0007669"/>
    <property type="project" value="InterPro"/>
</dbReference>
<reference evidence="1 2" key="1">
    <citation type="submission" date="2024-01" db="EMBL/GenBank/DDBJ databases">
        <title>Genome assemblies of Stephania.</title>
        <authorList>
            <person name="Yang L."/>
        </authorList>
    </citation>
    <scope>NUCLEOTIDE SEQUENCE [LARGE SCALE GENOMIC DNA]</scope>
    <source>
        <strain evidence="1">JXDWG</strain>
        <tissue evidence="1">Leaf</tissue>
    </source>
</reference>
<accession>A0AAP0KB71</accession>
<proteinExistence type="predicted"/>
<dbReference type="GO" id="GO:0005506">
    <property type="term" value="F:iron ion binding"/>
    <property type="evidence" value="ECO:0007669"/>
    <property type="project" value="InterPro"/>
</dbReference>
<dbReference type="PANTHER" id="PTHR47951:SF3">
    <property type="entry name" value="CYTOCHROME P450, FAMILY 706, SUBFAMILY A, POLYPEPTIDE 4"/>
    <property type="match status" value="1"/>
</dbReference>
<name>A0AAP0KB71_9MAGN</name>
<comment type="caution">
    <text evidence="1">The sequence shown here is derived from an EMBL/GenBank/DDBJ whole genome shotgun (WGS) entry which is preliminary data.</text>
</comment>
<dbReference type="InterPro" id="IPR036396">
    <property type="entry name" value="Cyt_P450_sf"/>
</dbReference>
<organism evidence="1 2">
    <name type="scientific">Stephania cephalantha</name>
    <dbReference type="NCBI Taxonomy" id="152367"/>
    <lineage>
        <taxon>Eukaryota</taxon>
        <taxon>Viridiplantae</taxon>
        <taxon>Streptophyta</taxon>
        <taxon>Embryophyta</taxon>
        <taxon>Tracheophyta</taxon>
        <taxon>Spermatophyta</taxon>
        <taxon>Magnoliopsida</taxon>
        <taxon>Ranunculales</taxon>
        <taxon>Menispermaceae</taxon>
        <taxon>Menispermoideae</taxon>
        <taxon>Cissampelideae</taxon>
        <taxon>Stephania</taxon>
    </lineage>
</organism>
<evidence type="ECO:0000313" key="2">
    <source>
        <dbReference type="Proteomes" id="UP001419268"/>
    </source>
</evidence>
<dbReference type="PANTHER" id="PTHR47951">
    <property type="entry name" value="OS08G0547900 PROTEIN"/>
    <property type="match status" value="1"/>
</dbReference>
<protein>
    <submittedName>
        <fullName evidence="1">Uncharacterized protein</fullName>
    </submittedName>
</protein>
<dbReference type="GO" id="GO:0044550">
    <property type="term" value="P:secondary metabolite biosynthetic process"/>
    <property type="evidence" value="ECO:0007669"/>
    <property type="project" value="UniProtKB-ARBA"/>
</dbReference>
<dbReference type="AlphaFoldDB" id="A0AAP0KB71"/>